<gene>
    <name evidence="2" type="ORF">E6O75_ATG06808</name>
</gene>
<feature type="region of interest" description="Disordered" evidence="1">
    <location>
        <begin position="1"/>
        <end position="25"/>
    </location>
</feature>
<dbReference type="EMBL" id="SNSC02000012">
    <property type="protein sequence ID" value="TID19470.1"/>
    <property type="molecule type" value="Genomic_DNA"/>
</dbReference>
<organism evidence="2 3">
    <name type="scientific">Venturia nashicola</name>
    <dbReference type="NCBI Taxonomy" id="86259"/>
    <lineage>
        <taxon>Eukaryota</taxon>
        <taxon>Fungi</taxon>
        <taxon>Dikarya</taxon>
        <taxon>Ascomycota</taxon>
        <taxon>Pezizomycotina</taxon>
        <taxon>Dothideomycetes</taxon>
        <taxon>Pleosporomycetidae</taxon>
        <taxon>Venturiales</taxon>
        <taxon>Venturiaceae</taxon>
        <taxon>Venturia</taxon>
    </lineage>
</organism>
<dbReference type="Proteomes" id="UP000298493">
    <property type="component" value="Unassembled WGS sequence"/>
</dbReference>
<protein>
    <submittedName>
        <fullName evidence="2">Uncharacterized protein</fullName>
    </submittedName>
</protein>
<evidence type="ECO:0000313" key="3">
    <source>
        <dbReference type="Proteomes" id="UP000298493"/>
    </source>
</evidence>
<accession>A0A4Z1NTH2</accession>
<feature type="compositionally biased region" description="Polar residues" evidence="1">
    <location>
        <begin position="1"/>
        <end position="23"/>
    </location>
</feature>
<comment type="caution">
    <text evidence="2">The sequence shown here is derived from an EMBL/GenBank/DDBJ whole genome shotgun (WGS) entry which is preliminary data.</text>
</comment>
<name>A0A4Z1NTH2_9PEZI</name>
<dbReference type="AlphaFoldDB" id="A0A4Z1NTH2"/>
<proteinExistence type="predicted"/>
<feature type="region of interest" description="Disordered" evidence="1">
    <location>
        <begin position="49"/>
        <end position="69"/>
    </location>
</feature>
<keyword evidence="3" id="KW-1185">Reference proteome</keyword>
<evidence type="ECO:0000256" key="1">
    <source>
        <dbReference type="SAM" id="MobiDB-lite"/>
    </source>
</evidence>
<sequence length="86" mass="9935">MASEQLNEKTSGSEGQQQINIDNNEAVISDNPAKIYGEFARNHTAMIHQYKEEEEETDEPKKTSRYQSRRPRFLDLDFLCQGSRAL</sequence>
<evidence type="ECO:0000313" key="2">
    <source>
        <dbReference type="EMBL" id="TID19470.1"/>
    </source>
</evidence>
<reference evidence="2 3" key="1">
    <citation type="submission" date="2019-04" db="EMBL/GenBank/DDBJ databases">
        <title>High contiguity whole genome sequence and gene annotation resource for two Venturia nashicola isolates.</title>
        <authorList>
            <person name="Prokchorchik M."/>
            <person name="Won K."/>
            <person name="Lee Y."/>
            <person name="Choi E.D."/>
            <person name="Segonzac C."/>
            <person name="Sohn K.H."/>
        </authorList>
    </citation>
    <scope>NUCLEOTIDE SEQUENCE [LARGE SCALE GENOMIC DNA]</scope>
    <source>
        <strain evidence="2 3">PRI2</strain>
    </source>
</reference>